<dbReference type="Proteomes" id="UP000236291">
    <property type="component" value="Unassembled WGS sequence"/>
</dbReference>
<proteinExistence type="predicted"/>
<protein>
    <submittedName>
        <fullName evidence="1">Estradiol 17-beta-dehydrogenase</fullName>
    </submittedName>
</protein>
<reference evidence="1 2" key="2">
    <citation type="journal article" date="2017" name="Front. Plant Sci.">
        <title>Gene Classification and Mining of Molecular Markers Useful in Red Clover (Trifolium pratense) Breeding.</title>
        <authorList>
            <person name="Istvanek J."/>
            <person name="Dluhosova J."/>
            <person name="Dluhos P."/>
            <person name="Patkova L."/>
            <person name="Nedelnik J."/>
            <person name="Repkova J."/>
        </authorList>
    </citation>
    <scope>NUCLEOTIDE SEQUENCE [LARGE SCALE GENOMIC DNA]</scope>
    <source>
        <strain evidence="2">cv. Tatra</strain>
        <tissue evidence="1">Young leaves</tissue>
    </source>
</reference>
<sequence length="79" mass="8591">MTSSNSAYIAAAECGNSVECSSNTVGLIDSKWEKPTQERYMCNIDASFSTQLNCVGIGTCIRDDEGYESSLPEKNAKLR</sequence>
<name>A0A2K3MQX8_TRIPR</name>
<reference evidence="1 2" key="1">
    <citation type="journal article" date="2014" name="Am. J. Bot.">
        <title>Genome assembly and annotation for red clover (Trifolium pratense; Fabaceae).</title>
        <authorList>
            <person name="Istvanek J."/>
            <person name="Jaros M."/>
            <person name="Krenek A."/>
            <person name="Repkova J."/>
        </authorList>
    </citation>
    <scope>NUCLEOTIDE SEQUENCE [LARGE SCALE GENOMIC DNA]</scope>
    <source>
        <strain evidence="2">cv. Tatra</strain>
        <tissue evidence="1">Young leaves</tissue>
    </source>
</reference>
<comment type="caution">
    <text evidence="1">The sequence shown here is derived from an EMBL/GenBank/DDBJ whole genome shotgun (WGS) entry which is preliminary data.</text>
</comment>
<gene>
    <name evidence="1" type="ORF">L195_g016283</name>
</gene>
<evidence type="ECO:0000313" key="1">
    <source>
        <dbReference type="EMBL" id="PNX93134.1"/>
    </source>
</evidence>
<evidence type="ECO:0000313" key="2">
    <source>
        <dbReference type="Proteomes" id="UP000236291"/>
    </source>
</evidence>
<accession>A0A2K3MQX8</accession>
<dbReference type="AlphaFoldDB" id="A0A2K3MQX8"/>
<dbReference type="EMBL" id="ASHM01011224">
    <property type="protein sequence ID" value="PNX93134.1"/>
    <property type="molecule type" value="Genomic_DNA"/>
</dbReference>
<organism evidence="1 2">
    <name type="scientific">Trifolium pratense</name>
    <name type="common">Red clover</name>
    <dbReference type="NCBI Taxonomy" id="57577"/>
    <lineage>
        <taxon>Eukaryota</taxon>
        <taxon>Viridiplantae</taxon>
        <taxon>Streptophyta</taxon>
        <taxon>Embryophyta</taxon>
        <taxon>Tracheophyta</taxon>
        <taxon>Spermatophyta</taxon>
        <taxon>Magnoliopsida</taxon>
        <taxon>eudicotyledons</taxon>
        <taxon>Gunneridae</taxon>
        <taxon>Pentapetalae</taxon>
        <taxon>rosids</taxon>
        <taxon>fabids</taxon>
        <taxon>Fabales</taxon>
        <taxon>Fabaceae</taxon>
        <taxon>Papilionoideae</taxon>
        <taxon>50 kb inversion clade</taxon>
        <taxon>NPAAA clade</taxon>
        <taxon>Hologalegina</taxon>
        <taxon>IRL clade</taxon>
        <taxon>Trifolieae</taxon>
        <taxon>Trifolium</taxon>
    </lineage>
</organism>